<reference evidence="2" key="1">
    <citation type="thesis" date="2021" institute="BYU ScholarsArchive" country="Provo, UT, USA">
        <title>Applications of and Algorithms for Genome Assembly and Genomic Analyses with an Emphasis on Marine Teleosts.</title>
        <authorList>
            <person name="Pickett B.D."/>
        </authorList>
    </citation>
    <scope>NUCLEOTIDE SEQUENCE</scope>
    <source>
        <strain evidence="2">HI-2016</strain>
    </source>
</reference>
<evidence type="ECO:0000313" key="3">
    <source>
        <dbReference type="Proteomes" id="UP000824540"/>
    </source>
</evidence>
<comment type="caution">
    <text evidence="2">The sequence shown here is derived from an EMBL/GenBank/DDBJ whole genome shotgun (WGS) entry which is preliminary data.</text>
</comment>
<dbReference type="Proteomes" id="UP000824540">
    <property type="component" value="Unassembled WGS sequence"/>
</dbReference>
<organism evidence="2 3">
    <name type="scientific">Albula glossodonta</name>
    <name type="common">roundjaw bonefish</name>
    <dbReference type="NCBI Taxonomy" id="121402"/>
    <lineage>
        <taxon>Eukaryota</taxon>
        <taxon>Metazoa</taxon>
        <taxon>Chordata</taxon>
        <taxon>Craniata</taxon>
        <taxon>Vertebrata</taxon>
        <taxon>Euteleostomi</taxon>
        <taxon>Actinopterygii</taxon>
        <taxon>Neopterygii</taxon>
        <taxon>Teleostei</taxon>
        <taxon>Albuliformes</taxon>
        <taxon>Albulidae</taxon>
        <taxon>Albula</taxon>
    </lineage>
</organism>
<proteinExistence type="predicted"/>
<evidence type="ECO:0000313" key="2">
    <source>
        <dbReference type="EMBL" id="KAG9342878.1"/>
    </source>
</evidence>
<feature type="region of interest" description="Disordered" evidence="1">
    <location>
        <begin position="104"/>
        <end position="142"/>
    </location>
</feature>
<gene>
    <name evidence="2" type="ORF">JZ751_015094</name>
</gene>
<accession>A0A8T2NZP5</accession>
<keyword evidence="3" id="KW-1185">Reference proteome</keyword>
<dbReference type="EMBL" id="JAFBMS010000025">
    <property type="protein sequence ID" value="KAG9342878.1"/>
    <property type="molecule type" value="Genomic_DNA"/>
</dbReference>
<dbReference type="AlphaFoldDB" id="A0A8T2NZP5"/>
<sequence>MLEKPVQKIQGTDEWFTWVQGISETDFPDVRLRPYMRERDESPSFLIYPMDRMPAFLPMEPLEQLPHPVSFSDTTALHQAQPVLNQWSGGMHAVLLIEPHSAYSVEQAPGTGETDDGIPRESETQLTKDRSSVPRRDPGTEH</sequence>
<name>A0A8T2NZP5_9TELE</name>
<evidence type="ECO:0000256" key="1">
    <source>
        <dbReference type="SAM" id="MobiDB-lite"/>
    </source>
</evidence>
<protein>
    <submittedName>
        <fullName evidence="2">Uncharacterized protein</fullName>
    </submittedName>
</protein>
<feature type="compositionally biased region" description="Basic and acidic residues" evidence="1">
    <location>
        <begin position="117"/>
        <end position="142"/>
    </location>
</feature>